<dbReference type="Gene3D" id="3.90.550.10">
    <property type="entry name" value="Spore Coat Polysaccharide Biosynthesis Protein SpsA, Chain A"/>
    <property type="match status" value="1"/>
</dbReference>
<dbReference type="InterPro" id="IPR029044">
    <property type="entry name" value="Nucleotide-diphossugar_trans"/>
</dbReference>
<keyword evidence="4" id="KW-1185">Reference proteome</keyword>
<dbReference type="RefSeq" id="WP_160694123.1">
    <property type="nucleotide sequence ID" value="NZ_CP047897.1"/>
</dbReference>
<dbReference type="Proteomes" id="UP000464214">
    <property type="component" value="Chromosome"/>
</dbReference>
<dbReference type="EMBL" id="CP047897">
    <property type="protein sequence ID" value="QHL89097.1"/>
    <property type="molecule type" value="Genomic_DNA"/>
</dbReference>
<sequence>MEEMLSIAQDTPLVSVIIPCYNQGHFLAKAIESVLHQSYKNTEVVVVDDGSTDQTAVQAQAYPQVIYIYQQNQGLPGARNTGIRHSKGHMLLFLDADDWLYPKGIEANVKQLEQQKEAAFVSGTFDAFYTQENTIREGAVAVPDHHYLHLLQGNYIGMVATVLFRRWVLEEFQFDTALKNCEDYDLYLRIARKYPVCHHAEKIAAYRFHSANMSSNIPKMLQGALATLRRQREQLATQEERRAYQKGRTTWKKYYCKELYEHQVKQKAPITANALLTFLQHRPHYLLSYSLKANKTMVKKQVKKLIPTSWLRYLHQNSWYSRFVPPVGEVRFGDFGMTKPFSKEFGYDRGGPIDRYYMESFLKDNAASIQGRVLEIGDNEYTLAYGQEKVTKSDILHVDESNAKATFIADISHAPHLPANAFDCLLLTQTLHLIYDVKSALETCHRVLKPGGHLLLTVPGITPIDHGEWKETWYWAFTDKAVRKLLEETFPGGHLEISTYGNVFAASAFLYGLGLPEVAKEKLDVQDPHFQVIIAVRATKSAVC</sequence>
<evidence type="ECO:0000313" key="3">
    <source>
        <dbReference type="EMBL" id="QHL89097.1"/>
    </source>
</evidence>
<dbReference type="PANTHER" id="PTHR43685:SF11">
    <property type="entry name" value="GLYCOSYLTRANSFERASE TAGX-RELATED"/>
    <property type="match status" value="1"/>
</dbReference>
<protein>
    <submittedName>
        <fullName evidence="3">Glycosyltransferase</fullName>
    </submittedName>
</protein>
<reference evidence="3 4" key="1">
    <citation type="submission" date="2020-01" db="EMBL/GenBank/DDBJ databases">
        <authorList>
            <person name="Kim M."/>
        </authorList>
    </citation>
    <scope>NUCLEOTIDE SEQUENCE [LARGE SCALE GENOMIC DNA]</scope>
    <source>
        <strain evidence="3 4">BT10</strain>
    </source>
</reference>
<dbReference type="Pfam" id="PF08241">
    <property type="entry name" value="Methyltransf_11"/>
    <property type="match status" value="1"/>
</dbReference>
<dbReference type="Pfam" id="PF00535">
    <property type="entry name" value="Glycos_transf_2"/>
    <property type="match status" value="1"/>
</dbReference>
<dbReference type="SUPFAM" id="SSF53448">
    <property type="entry name" value="Nucleotide-diphospho-sugar transferases"/>
    <property type="match status" value="1"/>
</dbReference>
<dbReference type="InterPro" id="IPR029063">
    <property type="entry name" value="SAM-dependent_MTases_sf"/>
</dbReference>
<dbReference type="GO" id="GO:0008757">
    <property type="term" value="F:S-adenosylmethionine-dependent methyltransferase activity"/>
    <property type="evidence" value="ECO:0007669"/>
    <property type="project" value="InterPro"/>
</dbReference>
<dbReference type="PANTHER" id="PTHR43685">
    <property type="entry name" value="GLYCOSYLTRANSFERASE"/>
    <property type="match status" value="1"/>
</dbReference>
<organism evidence="3 4">
    <name type="scientific">Nibribacter ruber</name>
    <dbReference type="NCBI Taxonomy" id="2698458"/>
    <lineage>
        <taxon>Bacteria</taxon>
        <taxon>Pseudomonadati</taxon>
        <taxon>Bacteroidota</taxon>
        <taxon>Cytophagia</taxon>
        <taxon>Cytophagales</taxon>
        <taxon>Hymenobacteraceae</taxon>
        <taxon>Nibribacter</taxon>
    </lineage>
</organism>
<dbReference type="Gene3D" id="3.40.50.150">
    <property type="entry name" value="Vaccinia Virus protein VP39"/>
    <property type="match status" value="1"/>
</dbReference>
<dbReference type="InterPro" id="IPR001173">
    <property type="entry name" value="Glyco_trans_2-like"/>
</dbReference>
<feature type="domain" description="Methyltransferase type 11" evidence="2">
    <location>
        <begin position="381"/>
        <end position="455"/>
    </location>
</feature>
<dbReference type="CDD" id="cd02440">
    <property type="entry name" value="AdoMet_MTases"/>
    <property type="match status" value="1"/>
</dbReference>
<proteinExistence type="predicted"/>
<feature type="domain" description="Glycosyltransferase 2-like" evidence="1">
    <location>
        <begin position="15"/>
        <end position="132"/>
    </location>
</feature>
<dbReference type="SUPFAM" id="SSF53335">
    <property type="entry name" value="S-adenosyl-L-methionine-dependent methyltransferases"/>
    <property type="match status" value="1"/>
</dbReference>
<evidence type="ECO:0000259" key="2">
    <source>
        <dbReference type="Pfam" id="PF08241"/>
    </source>
</evidence>
<dbReference type="InterPro" id="IPR050834">
    <property type="entry name" value="Glycosyltransf_2"/>
</dbReference>
<gene>
    <name evidence="3" type="ORF">GU926_17335</name>
</gene>
<evidence type="ECO:0000259" key="1">
    <source>
        <dbReference type="Pfam" id="PF00535"/>
    </source>
</evidence>
<evidence type="ECO:0000313" key="4">
    <source>
        <dbReference type="Proteomes" id="UP000464214"/>
    </source>
</evidence>
<accession>A0A6P1P3T3</accession>
<keyword evidence="3" id="KW-0808">Transferase</keyword>
<dbReference type="InterPro" id="IPR013216">
    <property type="entry name" value="Methyltransf_11"/>
</dbReference>
<name>A0A6P1P3T3_9BACT</name>
<dbReference type="KEGG" id="nib:GU926_17335"/>
<dbReference type="AlphaFoldDB" id="A0A6P1P3T3"/>